<dbReference type="PANTHER" id="PTHR14487:SF3">
    <property type="entry name" value="ADRENOCORTICAL DYSPLASIA PROTEIN HOMOLOG"/>
    <property type="match status" value="1"/>
</dbReference>
<dbReference type="PANTHER" id="PTHR14487">
    <property type="entry name" value="ADRENOCORTICAL DYSPLASIA PROTEIN ACD"/>
    <property type="match status" value="1"/>
</dbReference>
<dbReference type="Ensembl" id="ENSBGRT00000048320.1">
    <property type="protein sequence ID" value="ENSBGRP00000041665.1"/>
    <property type="gene ID" value="ENSBGRG00000025908.1"/>
</dbReference>
<keyword evidence="5" id="KW-0539">Nucleus</keyword>
<gene>
    <name evidence="8" type="primary">ACD</name>
</gene>
<evidence type="ECO:0000313" key="8">
    <source>
        <dbReference type="Ensembl" id="ENSBGRP00000041665.1"/>
    </source>
</evidence>
<keyword evidence="4" id="KW-0779">Telomere</keyword>
<sequence>MASFGGLVLRPWIRELVLGSDALSSPRAGQLLKVSSAPPRHTHPSQCPETWAGPQGGGFDAGRRPQVLQEAKAQSPSGAPDPPDAEAMLLVSDGTHSIRCLVTGEALNASDWEEKEFGFRGTEGRILLLRDCKVSVQVAQGDTPAEFYLQVDRLEFKELGLPPKTLHHSPRTRTTKGALESSCVWVSTAPHSWRVEVGGPWVELGWGLGQPWMRLEAFLAPFQTPCPLQDPPERHRDGSAFQYEYRPPCPSLCAQVQAAR</sequence>
<evidence type="ECO:0000256" key="4">
    <source>
        <dbReference type="ARBA" id="ARBA00022895"/>
    </source>
</evidence>
<protein>
    <submittedName>
        <fullName evidence="8">ACD shelterin complex subunit and telomerase recruitment factor</fullName>
    </submittedName>
</protein>
<dbReference type="GO" id="GO:0042162">
    <property type="term" value="F:telomeric DNA binding"/>
    <property type="evidence" value="ECO:0007669"/>
    <property type="project" value="InterPro"/>
</dbReference>
<evidence type="ECO:0000256" key="3">
    <source>
        <dbReference type="ARBA" id="ARBA00022454"/>
    </source>
</evidence>
<keyword evidence="9" id="KW-1185">Reference proteome</keyword>
<feature type="region of interest" description="Disordered" evidence="6">
    <location>
        <begin position="35"/>
        <end position="62"/>
    </location>
</feature>
<dbReference type="Proteomes" id="UP000694520">
    <property type="component" value="Chromosome 20"/>
</dbReference>
<name>A0A8B9YRJ9_BOSMU</name>
<organism evidence="8 9">
    <name type="scientific">Bos mutus grunniens</name>
    <name type="common">Wild yak</name>
    <name type="synonym">Bos grunniens</name>
    <dbReference type="NCBI Taxonomy" id="30521"/>
    <lineage>
        <taxon>Eukaryota</taxon>
        <taxon>Metazoa</taxon>
        <taxon>Chordata</taxon>
        <taxon>Craniata</taxon>
        <taxon>Vertebrata</taxon>
        <taxon>Euteleostomi</taxon>
        <taxon>Mammalia</taxon>
        <taxon>Eutheria</taxon>
        <taxon>Laurasiatheria</taxon>
        <taxon>Artiodactyla</taxon>
        <taxon>Ruminantia</taxon>
        <taxon>Pecora</taxon>
        <taxon>Bovidae</taxon>
        <taxon>Bovinae</taxon>
        <taxon>Bos</taxon>
    </lineage>
</organism>
<evidence type="ECO:0000256" key="2">
    <source>
        <dbReference type="ARBA" id="ARBA00004574"/>
    </source>
</evidence>
<comment type="subcellular location">
    <subcellularLocation>
        <location evidence="2">Chromosome</location>
        <location evidence="2">Telomere</location>
    </subcellularLocation>
    <subcellularLocation>
        <location evidence="1">Nucleus</location>
    </subcellularLocation>
</comment>
<dbReference type="GO" id="GO:0005697">
    <property type="term" value="C:telomerase holoenzyme complex"/>
    <property type="evidence" value="ECO:0007669"/>
    <property type="project" value="InterPro"/>
</dbReference>
<evidence type="ECO:0000259" key="7">
    <source>
        <dbReference type="Pfam" id="PF10341"/>
    </source>
</evidence>
<evidence type="ECO:0000256" key="5">
    <source>
        <dbReference type="ARBA" id="ARBA00023242"/>
    </source>
</evidence>
<dbReference type="GO" id="GO:0070198">
    <property type="term" value="P:protein localization to chromosome, telomeric region"/>
    <property type="evidence" value="ECO:0007669"/>
    <property type="project" value="TreeGrafter"/>
</dbReference>
<evidence type="ECO:0000256" key="6">
    <source>
        <dbReference type="SAM" id="MobiDB-lite"/>
    </source>
</evidence>
<dbReference type="GO" id="GO:0070187">
    <property type="term" value="C:shelterin complex"/>
    <property type="evidence" value="ECO:0007669"/>
    <property type="project" value="InterPro"/>
</dbReference>
<dbReference type="GeneTree" id="ENSGT00390000004877"/>
<dbReference type="GO" id="GO:0032211">
    <property type="term" value="P:negative regulation of telomere maintenance via telomerase"/>
    <property type="evidence" value="ECO:0007669"/>
    <property type="project" value="TreeGrafter"/>
</dbReference>
<dbReference type="Gene3D" id="2.40.50.960">
    <property type="match status" value="1"/>
</dbReference>
<dbReference type="InterPro" id="IPR019437">
    <property type="entry name" value="TPP1/Est3"/>
</dbReference>
<evidence type="ECO:0000256" key="1">
    <source>
        <dbReference type="ARBA" id="ARBA00004123"/>
    </source>
</evidence>
<reference evidence="8" key="2">
    <citation type="submission" date="2025-08" db="UniProtKB">
        <authorList>
            <consortium name="Ensembl"/>
        </authorList>
    </citation>
    <scope>IDENTIFICATION</scope>
</reference>
<feature type="domain" description="Shelterin complex subunit TPP1/Est3" evidence="7">
    <location>
        <begin position="9"/>
        <end position="162"/>
    </location>
</feature>
<dbReference type="GO" id="GO:0007004">
    <property type="term" value="P:telomere maintenance via telomerase"/>
    <property type="evidence" value="ECO:0007669"/>
    <property type="project" value="InterPro"/>
</dbReference>
<reference evidence="8" key="1">
    <citation type="submission" date="2019-05" db="EMBL/GenBank/DDBJ databases">
        <authorList>
            <person name="Zhang S."/>
            <person name="Liu J."/>
        </authorList>
    </citation>
    <scope>NUCLEOTIDE SEQUENCE [LARGE SCALE GENOMIC DNA]</scope>
</reference>
<accession>A0A8B9YRJ9</accession>
<dbReference type="GO" id="GO:0016233">
    <property type="term" value="P:telomere capping"/>
    <property type="evidence" value="ECO:0007669"/>
    <property type="project" value="InterPro"/>
</dbReference>
<dbReference type="InterPro" id="IPR028631">
    <property type="entry name" value="ACD"/>
</dbReference>
<evidence type="ECO:0000313" key="9">
    <source>
        <dbReference type="Proteomes" id="UP000694520"/>
    </source>
</evidence>
<dbReference type="Pfam" id="PF10341">
    <property type="entry name" value="TPP1"/>
    <property type="match status" value="1"/>
</dbReference>
<reference evidence="8" key="3">
    <citation type="submission" date="2025-09" db="UniProtKB">
        <authorList>
            <consortium name="Ensembl"/>
        </authorList>
    </citation>
    <scope>IDENTIFICATION</scope>
</reference>
<proteinExistence type="predicted"/>
<keyword evidence="3" id="KW-0158">Chromosome</keyword>
<dbReference type="AlphaFoldDB" id="A0A8B9YRJ9"/>